<accession>A0ABV5Y980</accession>
<feature type="signal peptide" evidence="1">
    <location>
        <begin position="1"/>
        <end position="28"/>
    </location>
</feature>
<proteinExistence type="predicted"/>
<protein>
    <submittedName>
        <fullName evidence="3">Molybdopterin-dependent oxidoreductase</fullName>
    </submittedName>
</protein>
<evidence type="ECO:0000313" key="4">
    <source>
        <dbReference type="Proteomes" id="UP001589627"/>
    </source>
</evidence>
<name>A0ABV5Y980_9ACTN</name>
<comment type="caution">
    <text evidence="3">The sequence shown here is derived from an EMBL/GenBank/DDBJ whole genome shotgun (WGS) entry which is preliminary data.</text>
</comment>
<dbReference type="Pfam" id="PF00174">
    <property type="entry name" value="Oxidored_molyb"/>
    <property type="match status" value="1"/>
</dbReference>
<dbReference type="EMBL" id="JBHLZP010000002">
    <property type="protein sequence ID" value="MFB9830704.1"/>
    <property type="molecule type" value="Genomic_DNA"/>
</dbReference>
<evidence type="ECO:0000259" key="2">
    <source>
        <dbReference type="Pfam" id="PF00174"/>
    </source>
</evidence>
<dbReference type="InterPro" id="IPR036374">
    <property type="entry name" value="OxRdtase_Mopterin-bd_sf"/>
</dbReference>
<sequence length="184" mass="19682">MRKLSPRRVVAAFVAIFAVAFLSSSAVAAPVRSGHSRPAQVVVTGQVQHRRAYTVADLRRFPQHTVTVQFGSSTGTEQHTFTGPLLTDVAAAVGPRFDANVKNDQLRFFVAATGADGYRAIVSWGEIDPAFGARQVLVATAQDGAPLDSDGPRLVVPGDAKGGRYVSTVVQLYIGDADHLIRRR</sequence>
<dbReference type="Proteomes" id="UP001589627">
    <property type="component" value="Unassembled WGS sequence"/>
</dbReference>
<reference evidence="3 4" key="1">
    <citation type="submission" date="2024-09" db="EMBL/GenBank/DDBJ databases">
        <authorList>
            <person name="Sun Q."/>
            <person name="Mori K."/>
        </authorList>
    </citation>
    <scope>NUCLEOTIDE SEQUENCE [LARGE SCALE GENOMIC DNA]</scope>
    <source>
        <strain evidence="3 4">TBRC 0563</strain>
    </source>
</reference>
<gene>
    <name evidence="3" type="ORF">ACFFNX_00615</name>
</gene>
<dbReference type="InterPro" id="IPR000572">
    <property type="entry name" value="OxRdtase_Mopterin-bd_dom"/>
</dbReference>
<feature type="chain" id="PRO_5046162168" evidence="1">
    <location>
        <begin position="29"/>
        <end position="184"/>
    </location>
</feature>
<keyword evidence="1" id="KW-0732">Signal</keyword>
<feature type="domain" description="Oxidoreductase molybdopterin-binding" evidence="2">
    <location>
        <begin position="40"/>
        <end position="159"/>
    </location>
</feature>
<organism evidence="3 4">
    <name type="scientific">Actinoallomurus acaciae</name>
    <dbReference type="NCBI Taxonomy" id="502577"/>
    <lineage>
        <taxon>Bacteria</taxon>
        <taxon>Bacillati</taxon>
        <taxon>Actinomycetota</taxon>
        <taxon>Actinomycetes</taxon>
        <taxon>Streptosporangiales</taxon>
        <taxon>Thermomonosporaceae</taxon>
        <taxon>Actinoallomurus</taxon>
    </lineage>
</organism>
<dbReference type="RefSeq" id="WP_378193336.1">
    <property type="nucleotide sequence ID" value="NZ_JBHLZP010000002.1"/>
</dbReference>
<keyword evidence="4" id="KW-1185">Reference proteome</keyword>
<dbReference type="SUPFAM" id="SSF56524">
    <property type="entry name" value="Oxidoreductase molybdopterin-binding domain"/>
    <property type="match status" value="1"/>
</dbReference>
<dbReference type="Gene3D" id="3.90.420.10">
    <property type="entry name" value="Oxidoreductase, molybdopterin-binding domain"/>
    <property type="match status" value="1"/>
</dbReference>
<evidence type="ECO:0000313" key="3">
    <source>
        <dbReference type="EMBL" id="MFB9830704.1"/>
    </source>
</evidence>
<evidence type="ECO:0000256" key="1">
    <source>
        <dbReference type="SAM" id="SignalP"/>
    </source>
</evidence>